<feature type="transmembrane region" description="Helical" evidence="7">
    <location>
        <begin position="192"/>
        <end position="217"/>
    </location>
</feature>
<protein>
    <submittedName>
        <fullName evidence="9">Carbohydrate ABC transporter permease</fullName>
    </submittedName>
</protein>
<dbReference type="CDD" id="cd06261">
    <property type="entry name" value="TM_PBP2"/>
    <property type="match status" value="1"/>
</dbReference>
<evidence type="ECO:0000256" key="2">
    <source>
        <dbReference type="ARBA" id="ARBA00022448"/>
    </source>
</evidence>
<feature type="domain" description="ABC transmembrane type-1" evidence="8">
    <location>
        <begin position="82"/>
        <end position="272"/>
    </location>
</feature>
<keyword evidence="5 7" id="KW-1133">Transmembrane helix</keyword>
<name>A0ABW2D502_9ACTN</name>
<dbReference type="PROSITE" id="PS50928">
    <property type="entry name" value="ABC_TM1"/>
    <property type="match status" value="1"/>
</dbReference>
<keyword evidence="3" id="KW-1003">Cell membrane</keyword>
<dbReference type="InterPro" id="IPR000515">
    <property type="entry name" value="MetI-like"/>
</dbReference>
<evidence type="ECO:0000256" key="1">
    <source>
        <dbReference type="ARBA" id="ARBA00004651"/>
    </source>
</evidence>
<gene>
    <name evidence="9" type="ORF">ACFQS3_08515</name>
</gene>
<proteinExistence type="inferred from homology"/>
<comment type="subcellular location">
    <subcellularLocation>
        <location evidence="1 7">Cell membrane</location>
        <topology evidence="1 7">Multi-pass membrane protein</topology>
    </subcellularLocation>
</comment>
<dbReference type="InterPro" id="IPR035906">
    <property type="entry name" value="MetI-like_sf"/>
</dbReference>
<sequence length="287" mass="30832">MTAAVLRPRSKSPDRRARRIGTVVAAVLALAWTLPILWVLVGSFNAERITSGSGFLPSDPTGENWSKLVQPDGRAVNVFVAFFNSTVVAVVATALALVVCSMMAYALARLPFRGSAVVLAAIVLMMLVPTEVILVPLFKQFAALGLLNTYGALIIPHVVSLFGVVLLRQFIANLPVELTEAAKIDGANAWQNYRYIVLPLIRPGLATLGILVFLAAWNDFLWPLIATSTPSMQTLPLALITFRSAYGDGEYGVVMASTILAITPPLLIFLIAQRFIVEGISNTGLKG</sequence>
<evidence type="ECO:0000256" key="3">
    <source>
        <dbReference type="ARBA" id="ARBA00022475"/>
    </source>
</evidence>
<evidence type="ECO:0000256" key="6">
    <source>
        <dbReference type="ARBA" id="ARBA00023136"/>
    </source>
</evidence>
<keyword evidence="10" id="KW-1185">Reference proteome</keyword>
<dbReference type="Gene3D" id="1.10.3720.10">
    <property type="entry name" value="MetI-like"/>
    <property type="match status" value="1"/>
</dbReference>
<dbReference type="RefSeq" id="WP_382348455.1">
    <property type="nucleotide sequence ID" value="NZ_JBHMBP010000002.1"/>
</dbReference>
<evidence type="ECO:0000256" key="7">
    <source>
        <dbReference type="RuleBase" id="RU363032"/>
    </source>
</evidence>
<keyword evidence="6 7" id="KW-0472">Membrane</keyword>
<dbReference type="PANTHER" id="PTHR43744">
    <property type="entry name" value="ABC TRANSPORTER PERMEASE PROTEIN MG189-RELATED-RELATED"/>
    <property type="match status" value="1"/>
</dbReference>
<feature type="transmembrane region" description="Helical" evidence="7">
    <location>
        <begin position="20"/>
        <end position="41"/>
    </location>
</feature>
<evidence type="ECO:0000259" key="8">
    <source>
        <dbReference type="PROSITE" id="PS50928"/>
    </source>
</evidence>
<keyword evidence="4 7" id="KW-0812">Transmembrane</keyword>
<comment type="similarity">
    <text evidence="7">Belongs to the binding-protein-dependent transport system permease family.</text>
</comment>
<evidence type="ECO:0000256" key="5">
    <source>
        <dbReference type="ARBA" id="ARBA00022989"/>
    </source>
</evidence>
<organism evidence="9 10">
    <name type="scientific">Glycomyces mayteni</name>
    <dbReference type="NCBI Taxonomy" id="543887"/>
    <lineage>
        <taxon>Bacteria</taxon>
        <taxon>Bacillati</taxon>
        <taxon>Actinomycetota</taxon>
        <taxon>Actinomycetes</taxon>
        <taxon>Glycomycetales</taxon>
        <taxon>Glycomycetaceae</taxon>
        <taxon>Glycomyces</taxon>
    </lineage>
</organism>
<feature type="transmembrane region" description="Helical" evidence="7">
    <location>
        <begin position="117"/>
        <end position="138"/>
    </location>
</feature>
<accession>A0ABW2D502</accession>
<dbReference type="SUPFAM" id="SSF161098">
    <property type="entry name" value="MetI-like"/>
    <property type="match status" value="1"/>
</dbReference>
<dbReference type="EMBL" id="JBHSYS010000002">
    <property type="protein sequence ID" value="MFC6957234.1"/>
    <property type="molecule type" value="Genomic_DNA"/>
</dbReference>
<feature type="transmembrane region" description="Helical" evidence="7">
    <location>
        <begin position="150"/>
        <end position="171"/>
    </location>
</feature>
<feature type="transmembrane region" description="Helical" evidence="7">
    <location>
        <begin position="78"/>
        <end position="105"/>
    </location>
</feature>
<comment type="caution">
    <text evidence="9">The sequence shown here is derived from an EMBL/GenBank/DDBJ whole genome shotgun (WGS) entry which is preliminary data.</text>
</comment>
<keyword evidence="2 7" id="KW-0813">Transport</keyword>
<evidence type="ECO:0000313" key="10">
    <source>
        <dbReference type="Proteomes" id="UP001596470"/>
    </source>
</evidence>
<feature type="transmembrane region" description="Helical" evidence="7">
    <location>
        <begin position="251"/>
        <end position="272"/>
    </location>
</feature>
<evidence type="ECO:0000313" key="9">
    <source>
        <dbReference type="EMBL" id="MFC6957234.1"/>
    </source>
</evidence>
<dbReference type="Proteomes" id="UP001596470">
    <property type="component" value="Unassembled WGS sequence"/>
</dbReference>
<dbReference type="Pfam" id="PF00528">
    <property type="entry name" value="BPD_transp_1"/>
    <property type="match status" value="1"/>
</dbReference>
<dbReference type="PANTHER" id="PTHR43744:SF12">
    <property type="entry name" value="ABC TRANSPORTER PERMEASE PROTEIN MG189-RELATED"/>
    <property type="match status" value="1"/>
</dbReference>
<evidence type="ECO:0000256" key="4">
    <source>
        <dbReference type="ARBA" id="ARBA00022692"/>
    </source>
</evidence>
<reference evidence="10" key="1">
    <citation type="journal article" date="2019" name="Int. J. Syst. Evol. Microbiol.">
        <title>The Global Catalogue of Microorganisms (GCM) 10K type strain sequencing project: providing services to taxonomists for standard genome sequencing and annotation.</title>
        <authorList>
            <consortium name="The Broad Institute Genomics Platform"/>
            <consortium name="The Broad Institute Genome Sequencing Center for Infectious Disease"/>
            <person name="Wu L."/>
            <person name="Ma J."/>
        </authorList>
    </citation>
    <scope>NUCLEOTIDE SEQUENCE [LARGE SCALE GENOMIC DNA]</scope>
    <source>
        <strain evidence="10">KACC 12634</strain>
    </source>
</reference>